<evidence type="ECO:0000256" key="1">
    <source>
        <dbReference type="SAM" id="MobiDB-lite"/>
    </source>
</evidence>
<dbReference type="EMBL" id="MHMN01000038">
    <property type="protein sequence ID" value="OGZ27967.1"/>
    <property type="molecule type" value="Genomic_DNA"/>
</dbReference>
<sequence length="470" mass="52637">METKKGISRGNFIKLLGIAGGASIISACERVINPPQSTSTDAITPEVNVPHSATPTETTQPTATLEPTANPTPTETIEPVVSLTDVEFQAKSDEELKIISPKPKIEELGFPVGTQLSPDTIIRGGEGANYILYKNPQTTNIELAWNAETGIQEHAIYSTYEKEINGEVCKGIPCLFLTNASVLEEEGGGGWFGLNPDFPDAQDRVGRAFNTALGIYYWCKVIRPTDYSFGMSYDYKKKLPDFSDIPGYANLTEELENIYTSNYFYDTGSGPLRERIGSYMSDKFLFILNEKRKSGDPMEIRLKAVRSEPVDLVEQKLFIINMVCSGKYQRSDLGEIFDNQYFAFHFPTLKFITQMSKNPVTLDVDFYRYDKTNYLYGGHLAGFMRYFFGDYLYSPMNYSSSISLSEYVNKPLYCTDYTTGVGTAVSPPERQGPEILQLYNLATLPTMTANYSISKPFPGQNGSFKFYRIP</sequence>
<evidence type="ECO:0000313" key="2">
    <source>
        <dbReference type="EMBL" id="OGZ27967.1"/>
    </source>
</evidence>
<dbReference type="PROSITE" id="PS51257">
    <property type="entry name" value="PROKAR_LIPOPROTEIN"/>
    <property type="match status" value="1"/>
</dbReference>
<gene>
    <name evidence="2" type="ORF">A2427_00505</name>
</gene>
<dbReference type="Proteomes" id="UP000176326">
    <property type="component" value="Unassembled WGS sequence"/>
</dbReference>
<feature type="compositionally biased region" description="Low complexity" evidence="1">
    <location>
        <begin position="53"/>
        <end position="69"/>
    </location>
</feature>
<dbReference type="AlphaFoldDB" id="A0A1G2EQE3"/>
<name>A0A1G2EQE3_9BACT</name>
<feature type="region of interest" description="Disordered" evidence="1">
    <location>
        <begin position="36"/>
        <end position="75"/>
    </location>
</feature>
<comment type="caution">
    <text evidence="2">The sequence shown here is derived from an EMBL/GenBank/DDBJ whole genome shotgun (WGS) entry which is preliminary data.</text>
</comment>
<proteinExistence type="predicted"/>
<accession>A0A1G2EQE3</accession>
<evidence type="ECO:0000313" key="3">
    <source>
        <dbReference type="Proteomes" id="UP000176326"/>
    </source>
</evidence>
<protein>
    <submittedName>
        <fullName evidence="2">Uncharacterized protein</fullName>
    </submittedName>
</protein>
<organism evidence="2 3">
    <name type="scientific">Candidatus Nealsonbacteria bacterium RIFOXYC1_FULL_40_7</name>
    <dbReference type="NCBI Taxonomy" id="1801678"/>
    <lineage>
        <taxon>Bacteria</taxon>
        <taxon>Candidatus Nealsoniibacteriota</taxon>
    </lineage>
</organism>
<reference evidence="2 3" key="1">
    <citation type="journal article" date="2016" name="Nat. Commun.">
        <title>Thousands of microbial genomes shed light on interconnected biogeochemical processes in an aquifer system.</title>
        <authorList>
            <person name="Anantharaman K."/>
            <person name="Brown C.T."/>
            <person name="Hug L.A."/>
            <person name="Sharon I."/>
            <person name="Castelle C.J."/>
            <person name="Probst A.J."/>
            <person name="Thomas B.C."/>
            <person name="Singh A."/>
            <person name="Wilkins M.J."/>
            <person name="Karaoz U."/>
            <person name="Brodie E.L."/>
            <person name="Williams K.H."/>
            <person name="Hubbard S.S."/>
            <person name="Banfield J.F."/>
        </authorList>
    </citation>
    <scope>NUCLEOTIDE SEQUENCE [LARGE SCALE GENOMIC DNA]</scope>
</reference>